<evidence type="ECO:0000313" key="2">
    <source>
        <dbReference type="Proteomes" id="UP000887574"/>
    </source>
</evidence>
<feature type="region of interest" description="Disordered" evidence="1">
    <location>
        <begin position="43"/>
        <end position="78"/>
    </location>
</feature>
<name>A0A915CQF1_9BILA</name>
<organism evidence="2 3">
    <name type="scientific">Ditylenchus dipsaci</name>
    <dbReference type="NCBI Taxonomy" id="166011"/>
    <lineage>
        <taxon>Eukaryota</taxon>
        <taxon>Metazoa</taxon>
        <taxon>Ecdysozoa</taxon>
        <taxon>Nematoda</taxon>
        <taxon>Chromadorea</taxon>
        <taxon>Rhabditida</taxon>
        <taxon>Tylenchina</taxon>
        <taxon>Tylenchomorpha</taxon>
        <taxon>Sphaerularioidea</taxon>
        <taxon>Anguinidae</taxon>
        <taxon>Anguininae</taxon>
        <taxon>Ditylenchus</taxon>
    </lineage>
</organism>
<sequence>MTYQARKGERIELLHTEKIGRRMLASRSTQKIQLLAAMMASAMQQAQDGRSESPFSVRMPMPPPSQEQNISKDTPLPS</sequence>
<dbReference type="WBParaSite" id="jg11493">
    <property type="protein sequence ID" value="jg11493"/>
    <property type="gene ID" value="jg11493"/>
</dbReference>
<dbReference type="AlphaFoldDB" id="A0A915CQF1"/>
<protein>
    <submittedName>
        <fullName evidence="3">Uncharacterized protein</fullName>
    </submittedName>
</protein>
<evidence type="ECO:0000256" key="1">
    <source>
        <dbReference type="SAM" id="MobiDB-lite"/>
    </source>
</evidence>
<evidence type="ECO:0000313" key="3">
    <source>
        <dbReference type="WBParaSite" id="jg11493"/>
    </source>
</evidence>
<dbReference type="Proteomes" id="UP000887574">
    <property type="component" value="Unplaced"/>
</dbReference>
<accession>A0A915CQF1</accession>
<proteinExistence type="predicted"/>
<reference evidence="3" key="1">
    <citation type="submission" date="2022-11" db="UniProtKB">
        <authorList>
            <consortium name="WormBaseParasite"/>
        </authorList>
    </citation>
    <scope>IDENTIFICATION</scope>
</reference>
<keyword evidence="2" id="KW-1185">Reference proteome</keyword>